<dbReference type="InterPro" id="IPR014721">
    <property type="entry name" value="Ribsml_uS5_D2-typ_fold_subgr"/>
</dbReference>
<dbReference type="GO" id="GO:0000712">
    <property type="term" value="P:resolution of meiotic recombination intermediates"/>
    <property type="evidence" value="ECO:0007669"/>
    <property type="project" value="TreeGrafter"/>
</dbReference>
<reference evidence="8" key="1">
    <citation type="submission" date="2019-09" db="EMBL/GenBank/DDBJ databases">
        <authorList>
            <person name="Zhang L."/>
        </authorList>
    </citation>
    <scope>NUCLEOTIDE SEQUENCE</scope>
</reference>
<sequence>MYFPGDEGIVKIRDNDVDTDRWQVVVSLSDGEFKQVSFVNSICTSKGGTHVNMITDQIVDKIKEKLEKKDKNLNVKPFQIKGHLWIFVNA</sequence>
<dbReference type="InterPro" id="IPR013506">
    <property type="entry name" value="Topo_IIA_bsu_dom2"/>
</dbReference>
<dbReference type="Pfam" id="PF00204">
    <property type="entry name" value="DNA_gyraseB"/>
    <property type="match status" value="1"/>
</dbReference>
<dbReference type="GO" id="GO:0003918">
    <property type="term" value="F:DNA topoisomerase type II (double strand cut, ATP-hydrolyzing) activity"/>
    <property type="evidence" value="ECO:0007669"/>
    <property type="project" value="UniProtKB-EC"/>
</dbReference>
<dbReference type="AlphaFoldDB" id="A0A5K1HI05"/>
<dbReference type="Gene3D" id="3.30.230.10">
    <property type="match status" value="1"/>
</dbReference>
<dbReference type="GO" id="GO:0000819">
    <property type="term" value="P:sister chromatid segregation"/>
    <property type="evidence" value="ECO:0007669"/>
    <property type="project" value="TreeGrafter"/>
</dbReference>
<keyword evidence="6" id="KW-0413">Isomerase</keyword>
<name>A0A5K1HI05_9MAGN</name>
<evidence type="ECO:0000256" key="5">
    <source>
        <dbReference type="ARBA" id="ARBA00023125"/>
    </source>
</evidence>
<dbReference type="GO" id="GO:0005524">
    <property type="term" value="F:ATP binding"/>
    <property type="evidence" value="ECO:0007669"/>
    <property type="project" value="InterPro"/>
</dbReference>
<evidence type="ECO:0000256" key="6">
    <source>
        <dbReference type="ARBA" id="ARBA00023235"/>
    </source>
</evidence>
<keyword evidence="4" id="KW-0799">Topoisomerase</keyword>
<dbReference type="SUPFAM" id="SSF54211">
    <property type="entry name" value="Ribosomal protein S5 domain 2-like"/>
    <property type="match status" value="1"/>
</dbReference>
<evidence type="ECO:0000256" key="3">
    <source>
        <dbReference type="ARBA" id="ARBA00012895"/>
    </source>
</evidence>
<dbReference type="PANTHER" id="PTHR10169:SF38">
    <property type="entry name" value="DNA TOPOISOMERASE 2"/>
    <property type="match status" value="1"/>
</dbReference>
<keyword evidence="5" id="KW-0238">DNA-binding</keyword>
<protein>
    <recommendedName>
        <fullName evidence="3">DNA topoisomerase (ATP-hydrolyzing)</fullName>
        <ecNumber evidence="3">5.6.2.2</ecNumber>
    </recommendedName>
</protein>
<evidence type="ECO:0000259" key="7">
    <source>
        <dbReference type="Pfam" id="PF00204"/>
    </source>
</evidence>
<accession>A0A5K1HI05</accession>
<organism evidence="8">
    <name type="scientific">Nymphaea colorata</name>
    <name type="common">pocket water lily</name>
    <dbReference type="NCBI Taxonomy" id="210225"/>
    <lineage>
        <taxon>Eukaryota</taxon>
        <taxon>Viridiplantae</taxon>
        <taxon>Streptophyta</taxon>
        <taxon>Embryophyta</taxon>
        <taxon>Tracheophyta</taxon>
        <taxon>Spermatophyta</taxon>
        <taxon>Magnoliopsida</taxon>
        <taxon>Nymphaeales</taxon>
        <taxon>Nymphaeaceae</taxon>
        <taxon>Nymphaea</taxon>
    </lineage>
</organism>
<dbReference type="GO" id="GO:0005634">
    <property type="term" value="C:nucleus"/>
    <property type="evidence" value="ECO:0007669"/>
    <property type="project" value="TreeGrafter"/>
</dbReference>
<dbReference type="InterPro" id="IPR050634">
    <property type="entry name" value="DNA_Topoisomerase_II"/>
</dbReference>
<evidence type="ECO:0000256" key="4">
    <source>
        <dbReference type="ARBA" id="ARBA00023029"/>
    </source>
</evidence>
<dbReference type="EMBL" id="LR721918">
    <property type="protein sequence ID" value="VVW84914.1"/>
    <property type="molecule type" value="Genomic_DNA"/>
</dbReference>
<evidence type="ECO:0000256" key="2">
    <source>
        <dbReference type="ARBA" id="ARBA00001946"/>
    </source>
</evidence>
<dbReference type="GO" id="GO:0006265">
    <property type="term" value="P:DNA topological change"/>
    <property type="evidence" value="ECO:0007669"/>
    <property type="project" value="InterPro"/>
</dbReference>
<comment type="cofactor">
    <cofactor evidence="2">
        <name>Mg(2+)</name>
        <dbReference type="ChEBI" id="CHEBI:18420"/>
    </cofactor>
</comment>
<gene>
    <name evidence="8" type="ORF">NYM_LOCUS29095</name>
</gene>
<dbReference type="EC" id="5.6.2.2" evidence="3"/>
<dbReference type="InterPro" id="IPR020568">
    <property type="entry name" value="Ribosomal_Su5_D2-typ_SF"/>
</dbReference>
<evidence type="ECO:0000256" key="1">
    <source>
        <dbReference type="ARBA" id="ARBA00000185"/>
    </source>
</evidence>
<dbReference type="PANTHER" id="PTHR10169">
    <property type="entry name" value="DNA TOPOISOMERASE/GYRASE"/>
    <property type="match status" value="1"/>
</dbReference>
<feature type="domain" description="DNA topoisomerase type IIA subunit B" evidence="7">
    <location>
        <begin position="9"/>
        <end position="89"/>
    </location>
</feature>
<comment type="catalytic activity">
    <reaction evidence="1">
        <text>ATP-dependent breakage, passage and rejoining of double-stranded DNA.</text>
        <dbReference type="EC" id="5.6.2.2"/>
    </reaction>
</comment>
<dbReference type="GO" id="GO:0003677">
    <property type="term" value="F:DNA binding"/>
    <property type="evidence" value="ECO:0007669"/>
    <property type="project" value="UniProtKB-KW"/>
</dbReference>
<proteinExistence type="predicted"/>
<evidence type="ECO:0000313" key="8">
    <source>
        <dbReference type="EMBL" id="VVW84914.1"/>
    </source>
</evidence>